<feature type="transmembrane region" description="Helical" evidence="9">
    <location>
        <begin position="127"/>
        <end position="150"/>
    </location>
</feature>
<dbReference type="PROSITE" id="PS50929">
    <property type="entry name" value="ABC_TM1F"/>
    <property type="match status" value="2"/>
</dbReference>
<dbReference type="GO" id="GO:0016020">
    <property type="term" value="C:membrane"/>
    <property type="evidence" value="ECO:0007669"/>
    <property type="project" value="UniProtKB-SubCell"/>
</dbReference>
<dbReference type="InterPro" id="IPR003593">
    <property type="entry name" value="AAA+_ATPase"/>
</dbReference>
<feature type="domain" description="ABC transporter" evidence="10">
    <location>
        <begin position="1006"/>
        <end position="1233"/>
    </location>
</feature>
<feature type="transmembrane region" description="Helical" evidence="9">
    <location>
        <begin position="915"/>
        <end position="937"/>
    </location>
</feature>
<feature type="domain" description="ABC transmembrane type-1" evidence="11">
    <location>
        <begin position="671"/>
        <end position="973"/>
    </location>
</feature>
<evidence type="ECO:0000256" key="7">
    <source>
        <dbReference type="ARBA" id="ARBA00022989"/>
    </source>
</evidence>
<dbReference type="PANTHER" id="PTHR24223">
    <property type="entry name" value="ATP-BINDING CASSETTE SUB-FAMILY C"/>
    <property type="match status" value="1"/>
</dbReference>
<dbReference type="InterPro" id="IPR036640">
    <property type="entry name" value="ABC1_TM_sf"/>
</dbReference>
<dbReference type="Gene3D" id="3.40.50.300">
    <property type="entry name" value="P-loop containing nucleotide triphosphate hydrolases"/>
    <property type="match status" value="2"/>
</dbReference>
<evidence type="ECO:0000256" key="9">
    <source>
        <dbReference type="SAM" id="Phobius"/>
    </source>
</evidence>
<dbReference type="InterPro" id="IPR003439">
    <property type="entry name" value="ABC_transporter-like_ATP-bd"/>
</dbReference>
<dbReference type="SUPFAM" id="SSF52540">
    <property type="entry name" value="P-loop containing nucleoside triphosphate hydrolases"/>
    <property type="match status" value="2"/>
</dbReference>
<reference evidence="12" key="1">
    <citation type="journal article" date="2023" name="G3 (Bethesda)">
        <title>Whole genome assemblies of Zophobas morio and Tenebrio molitor.</title>
        <authorList>
            <person name="Kaur S."/>
            <person name="Stinson S.A."/>
            <person name="diCenzo G.C."/>
        </authorList>
    </citation>
    <scope>NUCLEOTIDE SEQUENCE</scope>
    <source>
        <strain evidence="12">QUZm001</strain>
    </source>
</reference>
<dbReference type="Gene3D" id="1.20.1560.10">
    <property type="entry name" value="ABC transporter type 1, transmembrane domain"/>
    <property type="match status" value="2"/>
</dbReference>
<evidence type="ECO:0000256" key="2">
    <source>
        <dbReference type="ARBA" id="ARBA00022448"/>
    </source>
</evidence>
<dbReference type="SUPFAM" id="SSF90123">
    <property type="entry name" value="ABC transporter transmembrane region"/>
    <property type="match status" value="2"/>
</dbReference>
<feature type="domain" description="ABC transporter" evidence="10">
    <location>
        <begin position="403"/>
        <end position="622"/>
    </location>
</feature>
<dbReference type="SMART" id="SM00382">
    <property type="entry name" value="AAA"/>
    <property type="match status" value="2"/>
</dbReference>
<evidence type="ECO:0000256" key="4">
    <source>
        <dbReference type="ARBA" id="ARBA00022737"/>
    </source>
</evidence>
<feature type="transmembrane region" description="Helical" evidence="9">
    <location>
        <begin position="201"/>
        <end position="224"/>
    </location>
</feature>
<dbReference type="Pfam" id="PF00005">
    <property type="entry name" value="ABC_tran"/>
    <property type="match status" value="2"/>
</dbReference>
<evidence type="ECO:0000256" key="6">
    <source>
        <dbReference type="ARBA" id="ARBA00022840"/>
    </source>
</evidence>
<dbReference type="CDD" id="cd03244">
    <property type="entry name" value="ABCC_MRP_domain2"/>
    <property type="match status" value="1"/>
</dbReference>
<evidence type="ECO:0000256" key="8">
    <source>
        <dbReference type="ARBA" id="ARBA00023136"/>
    </source>
</evidence>
<dbReference type="PANTHER" id="PTHR24223:SF448">
    <property type="entry name" value="FI20146P1-RELATED"/>
    <property type="match status" value="1"/>
</dbReference>
<dbReference type="InterPro" id="IPR017871">
    <property type="entry name" value="ABC_transporter-like_CS"/>
</dbReference>
<dbReference type="FunFam" id="3.40.50.300:FF:000973">
    <property type="entry name" value="Multidrug resistance-associated protein 4"/>
    <property type="match status" value="1"/>
</dbReference>
<accession>A0AA38IRA2</accession>
<dbReference type="PROSITE" id="PS50893">
    <property type="entry name" value="ABC_TRANSPORTER_2"/>
    <property type="match status" value="2"/>
</dbReference>
<dbReference type="InterPro" id="IPR011527">
    <property type="entry name" value="ABC1_TM_dom"/>
</dbReference>
<feature type="transmembrane region" description="Helical" evidence="9">
    <location>
        <begin position="86"/>
        <end position="107"/>
    </location>
</feature>
<keyword evidence="3 9" id="KW-0812">Transmembrane</keyword>
<dbReference type="CDD" id="cd03250">
    <property type="entry name" value="ABCC_MRP_domain1"/>
    <property type="match status" value="1"/>
</dbReference>
<feature type="transmembrane region" description="Helical" evidence="9">
    <location>
        <begin position="822"/>
        <end position="846"/>
    </location>
</feature>
<gene>
    <name evidence="12" type="ORF">Zmor_011281</name>
</gene>
<feature type="domain" description="ABC transmembrane type-1" evidence="11">
    <location>
        <begin position="94"/>
        <end position="370"/>
    </location>
</feature>
<dbReference type="FunFam" id="3.40.50.300:FF:000163">
    <property type="entry name" value="Multidrug resistance-associated protein member 4"/>
    <property type="match status" value="1"/>
</dbReference>
<protein>
    <submittedName>
        <fullName evidence="12">Uncharacterized protein</fullName>
    </submittedName>
</protein>
<dbReference type="InterPro" id="IPR027417">
    <property type="entry name" value="P-loop_NTPase"/>
</dbReference>
<dbReference type="InterPro" id="IPR050173">
    <property type="entry name" value="ABC_transporter_C-like"/>
</dbReference>
<name>A0AA38IRA2_9CUCU</name>
<keyword evidence="7 9" id="KW-1133">Transmembrane helix</keyword>
<keyword evidence="4" id="KW-0677">Repeat</keyword>
<keyword evidence="2" id="KW-0813">Transport</keyword>
<dbReference type="InterPro" id="IPR044726">
    <property type="entry name" value="ABCC_6TM_D2"/>
</dbReference>
<keyword evidence="5" id="KW-0547">Nucleotide-binding</keyword>
<keyword evidence="8 9" id="KW-0472">Membrane</keyword>
<feature type="transmembrane region" description="Helical" evidence="9">
    <location>
        <begin position="668"/>
        <end position="687"/>
    </location>
</feature>
<dbReference type="GO" id="GO:0016887">
    <property type="term" value="F:ATP hydrolysis activity"/>
    <property type="evidence" value="ECO:0007669"/>
    <property type="project" value="InterPro"/>
</dbReference>
<comment type="subcellular location">
    <subcellularLocation>
        <location evidence="1">Membrane</location>
        <topology evidence="1">Multi-pass membrane protein</topology>
    </subcellularLocation>
</comment>
<dbReference type="EMBL" id="JALNTZ010000003">
    <property type="protein sequence ID" value="KAJ3659599.1"/>
    <property type="molecule type" value="Genomic_DNA"/>
</dbReference>
<dbReference type="Pfam" id="PF00664">
    <property type="entry name" value="ABC_membrane"/>
    <property type="match status" value="2"/>
</dbReference>
<feature type="transmembrane region" description="Helical" evidence="9">
    <location>
        <begin position="770"/>
        <end position="790"/>
    </location>
</feature>
<proteinExistence type="predicted"/>
<evidence type="ECO:0000259" key="10">
    <source>
        <dbReference type="PROSITE" id="PS50893"/>
    </source>
</evidence>
<dbReference type="GO" id="GO:0140359">
    <property type="term" value="F:ABC-type transporter activity"/>
    <property type="evidence" value="ECO:0007669"/>
    <property type="project" value="InterPro"/>
</dbReference>
<keyword evidence="6" id="KW-0067">ATP-binding</keyword>
<keyword evidence="13" id="KW-1185">Reference proteome</keyword>
<dbReference type="AlphaFoldDB" id="A0AA38IRA2"/>
<dbReference type="Proteomes" id="UP001168821">
    <property type="component" value="Unassembled WGS sequence"/>
</dbReference>
<evidence type="ECO:0000313" key="13">
    <source>
        <dbReference type="Proteomes" id="UP001168821"/>
    </source>
</evidence>
<comment type="caution">
    <text evidence="12">The sequence shown here is derived from an EMBL/GenBank/DDBJ whole genome shotgun (WGS) entry which is preliminary data.</text>
</comment>
<evidence type="ECO:0000256" key="1">
    <source>
        <dbReference type="ARBA" id="ARBA00004141"/>
    </source>
</evidence>
<evidence type="ECO:0000313" key="12">
    <source>
        <dbReference type="EMBL" id="KAJ3659599.1"/>
    </source>
</evidence>
<sequence>MDSEKKTTRRTNPRKNASILSKITFWYTIDLFKKGFKRELEEQDLYEVLPEFESCSLGDQVEREWEQQKQHKNAMFIIFWKMFGPYYCLLSLNMLFHIMFHVVRPMIMSKLVSLLAPNKKESKTIDIYLYSALLILLLLIGLVCRHNFFFLAENLIIKIRTAISTLVYRKLLRLPASRLRYVSFGNITNLITRDVAAFDQFFLNLSYGWTGLIIIVITCCNMYENIGFPTVMVIVVVVILIPAQVSIGIWISSLKKSTCDAADKRIAIIQDVLSNMRSAKMYVWETYVERRITAVREKETSFYFKVVVALFSSIVIGIAAANVTLYLVLMMYIWLGQQLSSQIIYFITGAFTSLIFNFSVATPYTTFYAAQVTAAVKRMQALVQKLEIQSEPTKPCKEGDARINLKNVTLSADDKVILDNVSFDIDRGLTLVTGPASSGKSFLLMTLLKEFNPSKGDLLVEGNTSYASQEPWLFPSTIKQNILFGSKYNYKRYQDVIKVCDLQYDFDLLENGDSTVVADRGINLSKGQQSRINLARAVYKESDIYLLDDCLSSLDPLVETFIFKNCILNFLRNKLVILVSHNTGLMSYATTVLTLRNGSVQSFMNTFSRKVDCSTEITNLKRKMWSREFETADDCSDEKKLIPTKKTNKIYAENKNVGPVNFKIYQKLLNLGGGTYFLLIILFLYIINQLSVSYKDKLVGEWANVGDQISQVNKSAVNTSHYSLLIQKRNDLTMKFTITVVGICLSAIIRGIALFLFFKTVSVNIHNKMLKNILNASIIFFDCNFIGNIVNRFSKDLVTVDESIPFPIHHLTAIIFETAGSLVIIVSTNVTLLIPVLLLLISFSLLRHVYLKTGRPLKRLDASTRSPIIGYLNATLEGLLSVKVFGAEKILKEEFEKHHNLYNSASFSHSSCLKAFVFAADLCVTIFVAVVIFQFVIFSEGVLPADFGLAISQALIMGTELNFALYKVVELETQMTAVERAIEYTTIKKETNAGVQIENWPKATEIKYENVCLSLDNSKTYLLKNINFCIKSQEKIGIVGRTGAGKSSVVAALFRLYEYEGKITIDNTDIKTLSLSFLRSRMSIIPQDPILLDGTLRDNIDPGRKHKEEEIWRALEAVKFQELMRMLDINIKELNLTCGQKQLICLARVLLSNNKILVLDEIVEGVDSETEKLISDIINANFSSCIIIKIAHNLKFVMDCHKILVMYNGEIVECGGPNSLLKNKTGLFYKMVLNSNIRMVT</sequence>
<dbReference type="CDD" id="cd18580">
    <property type="entry name" value="ABC_6TM_ABCC_D2"/>
    <property type="match status" value="1"/>
</dbReference>
<evidence type="ECO:0000259" key="11">
    <source>
        <dbReference type="PROSITE" id="PS50929"/>
    </source>
</evidence>
<feature type="transmembrane region" description="Helical" evidence="9">
    <location>
        <begin position="343"/>
        <end position="370"/>
    </location>
</feature>
<evidence type="ECO:0000256" key="3">
    <source>
        <dbReference type="ARBA" id="ARBA00022692"/>
    </source>
</evidence>
<dbReference type="PROSITE" id="PS00211">
    <property type="entry name" value="ABC_TRANSPORTER_1"/>
    <property type="match status" value="1"/>
</dbReference>
<evidence type="ECO:0000256" key="5">
    <source>
        <dbReference type="ARBA" id="ARBA00022741"/>
    </source>
</evidence>
<organism evidence="12 13">
    <name type="scientific">Zophobas morio</name>
    <dbReference type="NCBI Taxonomy" id="2755281"/>
    <lineage>
        <taxon>Eukaryota</taxon>
        <taxon>Metazoa</taxon>
        <taxon>Ecdysozoa</taxon>
        <taxon>Arthropoda</taxon>
        <taxon>Hexapoda</taxon>
        <taxon>Insecta</taxon>
        <taxon>Pterygota</taxon>
        <taxon>Neoptera</taxon>
        <taxon>Endopterygota</taxon>
        <taxon>Coleoptera</taxon>
        <taxon>Polyphaga</taxon>
        <taxon>Cucujiformia</taxon>
        <taxon>Tenebrionidae</taxon>
        <taxon>Zophobas</taxon>
    </lineage>
</organism>
<feature type="transmembrane region" description="Helical" evidence="9">
    <location>
        <begin position="736"/>
        <end position="758"/>
    </location>
</feature>
<feature type="transmembrane region" description="Helical" evidence="9">
    <location>
        <begin position="306"/>
        <end position="331"/>
    </location>
</feature>
<dbReference type="GO" id="GO:0005524">
    <property type="term" value="F:ATP binding"/>
    <property type="evidence" value="ECO:0007669"/>
    <property type="project" value="UniProtKB-KW"/>
</dbReference>
<feature type="transmembrane region" description="Helical" evidence="9">
    <location>
        <begin position="230"/>
        <end position="251"/>
    </location>
</feature>